<evidence type="ECO:0000313" key="2">
    <source>
        <dbReference type="Proteomes" id="UP000034681"/>
    </source>
</evidence>
<reference evidence="1" key="1">
    <citation type="submission" date="2012-04" db="EMBL/GenBank/DDBJ databases">
        <authorList>
            <person name="Borisov I.G."/>
            <person name="Ivanikova N.V."/>
            <person name="Pinevich A.V."/>
        </authorList>
    </citation>
    <scope>NUCLEOTIDE SEQUENCE</scope>
    <source>
        <strain evidence="1">CALU 1027</strain>
    </source>
</reference>
<dbReference type="Proteomes" id="UP000034681">
    <property type="component" value="Unassembled WGS sequence"/>
</dbReference>
<dbReference type="EMBL" id="AJTX02000003">
    <property type="protein sequence ID" value="KKJ00698.1"/>
    <property type="molecule type" value="Genomic_DNA"/>
</dbReference>
<comment type="caution">
    <text evidence="1">The sequence shown here is derived from an EMBL/GenBank/DDBJ whole genome shotgun (WGS) entry which is preliminary data.</text>
</comment>
<keyword evidence="2" id="KW-1185">Reference proteome</keyword>
<name>A0A0M2Q056_PROHO</name>
<gene>
    <name evidence="1" type="ORF">PROH_05280</name>
</gene>
<evidence type="ECO:0000313" key="1">
    <source>
        <dbReference type="EMBL" id="KKJ00698.1"/>
    </source>
</evidence>
<proteinExistence type="predicted"/>
<organism evidence="1 2">
    <name type="scientific">Prochlorothrix hollandica PCC 9006 = CALU 1027</name>
    <dbReference type="NCBI Taxonomy" id="317619"/>
    <lineage>
        <taxon>Bacteria</taxon>
        <taxon>Bacillati</taxon>
        <taxon>Cyanobacteriota</taxon>
        <taxon>Cyanophyceae</taxon>
        <taxon>Prochlorotrichales</taxon>
        <taxon>Prochlorotrichaceae</taxon>
        <taxon>Prochlorothrix</taxon>
    </lineage>
</organism>
<sequence>MSSSSQPLKQQIQNTIDPLPPNLLPLMLNLIHLLRSHYPTSDTWDLLQQMAGTVEAPPDWSLNPDHYLYGTPKQD</sequence>
<accession>A0A0M2Q056</accession>
<protein>
    <submittedName>
        <fullName evidence="1">Uncharacterized protein</fullName>
    </submittedName>
</protein>
<dbReference type="STRING" id="317619.GCA_000332315_04474"/>
<dbReference type="AlphaFoldDB" id="A0A0M2Q056"/>